<feature type="coiled-coil region" evidence="1">
    <location>
        <begin position="94"/>
        <end position="121"/>
    </location>
</feature>
<keyword evidence="1" id="KW-0175">Coiled coil</keyword>
<gene>
    <name evidence="3" type="ORF">A2892_00075</name>
</gene>
<sequence>MNKTSKNPKQQKVDKSNSLEVLNELESIGKSVSKQILAEAKSIPGEFVDQLFGVNSQAKYSGEISPGEAVEFSEIWDNQQQERKRAGIQIRLERKFLEEERIRVERKTNELKIELKLIQEELLVLAENTQGLAEETQIAAMQSPIEPGLYHVIFFEKLLEFIKSFVKKVEEASVWLHALNKRSAKKNVWGANYKKFGAKYLLSGEHYLQRSAG</sequence>
<name>A0A1F8BAM7_9BACT</name>
<feature type="domain" description="DUF5660" evidence="2">
    <location>
        <begin position="107"/>
        <end position="213"/>
    </location>
</feature>
<dbReference type="Pfam" id="PF18904">
    <property type="entry name" value="DUF5660"/>
    <property type="match status" value="1"/>
</dbReference>
<dbReference type="InterPro" id="IPR043719">
    <property type="entry name" value="DUF5660"/>
</dbReference>
<dbReference type="STRING" id="1802517.A2892_00075"/>
<dbReference type="AlphaFoldDB" id="A0A1F8BAM7"/>
<protein>
    <recommendedName>
        <fullName evidence="2">DUF5660 domain-containing protein</fullName>
    </recommendedName>
</protein>
<evidence type="ECO:0000313" key="3">
    <source>
        <dbReference type="EMBL" id="OGM60418.1"/>
    </source>
</evidence>
<proteinExistence type="predicted"/>
<dbReference type="Proteomes" id="UP000176404">
    <property type="component" value="Unassembled WGS sequence"/>
</dbReference>
<evidence type="ECO:0000259" key="2">
    <source>
        <dbReference type="Pfam" id="PF18904"/>
    </source>
</evidence>
<accession>A0A1F8BAM7</accession>
<dbReference type="EMBL" id="MGHD01000004">
    <property type="protein sequence ID" value="OGM60418.1"/>
    <property type="molecule type" value="Genomic_DNA"/>
</dbReference>
<reference evidence="3 4" key="1">
    <citation type="journal article" date="2016" name="Nat. Commun.">
        <title>Thousands of microbial genomes shed light on interconnected biogeochemical processes in an aquifer system.</title>
        <authorList>
            <person name="Anantharaman K."/>
            <person name="Brown C.T."/>
            <person name="Hug L.A."/>
            <person name="Sharon I."/>
            <person name="Castelle C.J."/>
            <person name="Probst A.J."/>
            <person name="Thomas B.C."/>
            <person name="Singh A."/>
            <person name="Wilkins M.J."/>
            <person name="Karaoz U."/>
            <person name="Brodie E.L."/>
            <person name="Williams K.H."/>
            <person name="Hubbard S.S."/>
            <person name="Banfield J.F."/>
        </authorList>
    </citation>
    <scope>NUCLEOTIDE SEQUENCE [LARGE SCALE GENOMIC DNA]</scope>
</reference>
<organism evidence="3 4">
    <name type="scientific">Candidatus Woesebacteria bacterium RIFCSPLOWO2_01_FULL_39_10b</name>
    <dbReference type="NCBI Taxonomy" id="1802517"/>
    <lineage>
        <taxon>Bacteria</taxon>
        <taxon>Candidatus Woeseibacteriota</taxon>
    </lineage>
</organism>
<comment type="caution">
    <text evidence="3">The sequence shown here is derived from an EMBL/GenBank/DDBJ whole genome shotgun (WGS) entry which is preliminary data.</text>
</comment>
<evidence type="ECO:0000313" key="4">
    <source>
        <dbReference type="Proteomes" id="UP000176404"/>
    </source>
</evidence>
<evidence type="ECO:0000256" key="1">
    <source>
        <dbReference type="SAM" id="Coils"/>
    </source>
</evidence>